<dbReference type="GO" id="GO:0016020">
    <property type="term" value="C:membrane"/>
    <property type="evidence" value="ECO:0007669"/>
    <property type="project" value="UniProtKB-SubCell"/>
</dbReference>
<dbReference type="AlphaFoldDB" id="A0A0C3HBI1"/>
<evidence type="ECO:0000256" key="3">
    <source>
        <dbReference type="ARBA" id="ARBA00022989"/>
    </source>
</evidence>
<evidence type="ECO:0000256" key="4">
    <source>
        <dbReference type="ARBA" id="ARBA00023136"/>
    </source>
</evidence>
<keyword evidence="4 6" id="KW-0472">Membrane</keyword>
<accession>A0A0C3HBI1</accession>
<gene>
    <name evidence="8" type="ORF">OIDMADRAFT_146316</name>
</gene>
<evidence type="ECO:0000256" key="6">
    <source>
        <dbReference type="SAM" id="Phobius"/>
    </source>
</evidence>
<dbReference type="EMBL" id="KN832878">
    <property type="protein sequence ID" value="KIM99686.1"/>
    <property type="molecule type" value="Genomic_DNA"/>
</dbReference>
<reference evidence="8 9" key="1">
    <citation type="submission" date="2014-04" db="EMBL/GenBank/DDBJ databases">
        <authorList>
            <consortium name="DOE Joint Genome Institute"/>
            <person name="Kuo A."/>
            <person name="Martino E."/>
            <person name="Perotto S."/>
            <person name="Kohler A."/>
            <person name="Nagy L.G."/>
            <person name="Floudas D."/>
            <person name="Copeland A."/>
            <person name="Barry K.W."/>
            <person name="Cichocki N."/>
            <person name="Veneault-Fourrey C."/>
            <person name="LaButti K."/>
            <person name="Lindquist E.A."/>
            <person name="Lipzen A."/>
            <person name="Lundell T."/>
            <person name="Morin E."/>
            <person name="Murat C."/>
            <person name="Sun H."/>
            <person name="Tunlid A."/>
            <person name="Henrissat B."/>
            <person name="Grigoriev I.V."/>
            <person name="Hibbett D.S."/>
            <person name="Martin F."/>
            <person name="Nordberg H.P."/>
            <person name="Cantor M.N."/>
            <person name="Hua S.X."/>
        </authorList>
    </citation>
    <scope>NUCLEOTIDE SEQUENCE [LARGE SCALE GENOMIC DNA]</scope>
    <source>
        <strain evidence="8 9">Zn</strain>
    </source>
</reference>
<reference evidence="9" key="2">
    <citation type="submission" date="2015-01" db="EMBL/GenBank/DDBJ databases">
        <title>Evolutionary Origins and Diversification of the Mycorrhizal Mutualists.</title>
        <authorList>
            <consortium name="DOE Joint Genome Institute"/>
            <consortium name="Mycorrhizal Genomics Consortium"/>
            <person name="Kohler A."/>
            <person name="Kuo A."/>
            <person name="Nagy L.G."/>
            <person name="Floudas D."/>
            <person name="Copeland A."/>
            <person name="Barry K.W."/>
            <person name="Cichocki N."/>
            <person name="Veneault-Fourrey C."/>
            <person name="LaButti K."/>
            <person name="Lindquist E.A."/>
            <person name="Lipzen A."/>
            <person name="Lundell T."/>
            <person name="Morin E."/>
            <person name="Murat C."/>
            <person name="Riley R."/>
            <person name="Ohm R."/>
            <person name="Sun H."/>
            <person name="Tunlid A."/>
            <person name="Henrissat B."/>
            <person name="Grigoriev I.V."/>
            <person name="Hibbett D.S."/>
            <person name="Martin F."/>
        </authorList>
    </citation>
    <scope>NUCLEOTIDE SEQUENCE [LARGE SCALE GENOMIC DNA]</scope>
    <source>
        <strain evidence="9">Zn</strain>
    </source>
</reference>
<organism evidence="8 9">
    <name type="scientific">Oidiodendron maius (strain Zn)</name>
    <dbReference type="NCBI Taxonomy" id="913774"/>
    <lineage>
        <taxon>Eukaryota</taxon>
        <taxon>Fungi</taxon>
        <taxon>Dikarya</taxon>
        <taxon>Ascomycota</taxon>
        <taxon>Pezizomycotina</taxon>
        <taxon>Leotiomycetes</taxon>
        <taxon>Leotiomycetes incertae sedis</taxon>
        <taxon>Myxotrichaceae</taxon>
        <taxon>Oidiodendron</taxon>
    </lineage>
</organism>
<evidence type="ECO:0000313" key="9">
    <source>
        <dbReference type="Proteomes" id="UP000054321"/>
    </source>
</evidence>
<dbReference type="InParanoid" id="A0A0C3HBI1"/>
<dbReference type="PANTHER" id="PTHR33048:SF158">
    <property type="entry name" value="MEMBRANE PROTEIN PTH11-LIKE, PUTATIVE-RELATED"/>
    <property type="match status" value="1"/>
</dbReference>
<sequence length="342" mass="37629">MDLSKIPSMMPPPGAVVDFNSPENHAVLYIATCSVLVPLTALFVTAKLCMRIFVVRKLAWDDFLDRGAGRHMWDIPVSLALEGEKVINILVIIQQPTLLATKLALLGLYYQLFAPKPAMRYTIIVGIVTCSIIYISFMIIWITIRNHLAEIVMVDRIKLAQSILNLATDVYIFVVPLIAISGLKMSRSQKIGVTAVFLTGSLAVASCITSIVFRFGPVSTSRDAFWQLVPFYLVLTTEISVGLMCGSMPVFPALMRRTGLTKWCSSAYTLLISRFTTSTNGTSISVKNPVTNGFKSNSKGEDSLPLQEKRHMQEHIYIDVGSMRNESLSGYSGSVGSNLSNC</sequence>
<feature type="transmembrane region" description="Helical" evidence="6">
    <location>
        <begin position="121"/>
        <end position="143"/>
    </location>
</feature>
<name>A0A0C3HBI1_OIDMZ</name>
<proteinExistence type="inferred from homology"/>
<keyword evidence="2 6" id="KW-0812">Transmembrane</keyword>
<dbReference type="InterPro" id="IPR052337">
    <property type="entry name" value="SAT4-like"/>
</dbReference>
<protein>
    <recommendedName>
        <fullName evidence="7">Rhodopsin domain-containing protein</fullName>
    </recommendedName>
</protein>
<feature type="transmembrane region" description="Helical" evidence="6">
    <location>
        <begin position="26"/>
        <end position="46"/>
    </location>
</feature>
<evidence type="ECO:0000259" key="7">
    <source>
        <dbReference type="Pfam" id="PF20684"/>
    </source>
</evidence>
<keyword evidence="3 6" id="KW-1133">Transmembrane helix</keyword>
<dbReference type="OrthoDB" id="444631at2759"/>
<evidence type="ECO:0000256" key="5">
    <source>
        <dbReference type="ARBA" id="ARBA00038359"/>
    </source>
</evidence>
<keyword evidence="9" id="KW-1185">Reference proteome</keyword>
<evidence type="ECO:0000256" key="1">
    <source>
        <dbReference type="ARBA" id="ARBA00004141"/>
    </source>
</evidence>
<feature type="domain" description="Rhodopsin" evidence="7">
    <location>
        <begin position="63"/>
        <end position="257"/>
    </location>
</feature>
<dbReference type="HOGENOM" id="CLU_028200_12_8_1"/>
<feature type="transmembrane region" description="Helical" evidence="6">
    <location>
        <begin position="228"/>
        <end position="251"/>
    </location>
</feature>
<dbReference type="PANTHER" id="PTHR33048">
    <property type="entry name" value="PTH11-LIKE INTEGRAL MEMBRANE PROTEIN (AFU_ORTHOLOGUE AFUA_5G11245)"/>
    <property type="match status" value="1"/>
</dbReference>
<evidence type="ECO:0000313" key="8">
    <source>
        <dbReference type="EMBL" id="KIM99686.1"/>
    </source>
</evidence>
<comment type="similarity">
    <text evidence="5">Belongs to the SAT4 family.</text>
</comment>
<feature type="transmembrane region" description="Helical" evidence="6">
    <location>
        <begin position="195"/>
        <end position="216"/>
    </location>
</feature>
<dbReference type="InterPro" id="IPR049326">
    <property type="entry name" value="Rhodopsin_dom_fungi"/>
</dbReference>
<feature type="transmembrane region" description="Helical" evidence="6">
    <location>
        <begin position="163"/>
        <end position="183"/>
    </location>
</feature>
<evidence type="ECO:0000256" key="2">
    <source>
        <dbReference type="ARBA" id="ARBA00022692"/>
    </source>
</evidence>
<dbReference type="Proteomes" id="UP000054321">
    <property type="component" value="Unassembled WGS sequence"/>
</dbReference>
<dbReference type="Pfam" id="PF20684">
    <property type="entry name" value="Fung_rhodopsin"/>
    <property type="match status" value="1"/>
</dbReference>
<comment type="subcellular location">
    <subcellularLocation>
        <location evidence="1">Membrane</location>
        <topology evidence="1">Multi-pass membrane protein</topology>
    </subcellularLocation>
</comment>